<dbReference type="EMBL" id="CP076838">
    <property type="protein sequence ID" value="QWW81402.1"/>
    <property type="molecule type" value="Genomic_DNA"/>
</dbReference>
<evidence type="ECO:0000313" key="1">
    <source>
        <dbReference type="EMBL" id="QWW81402.1"/>
    </source>
</evidence>
<dbReference type="RefSeq" id="WP_207291788.1">
    <property type="nucleotide sequence ID" value="NZ_CP071383.1"/>
</dbReference>
<reference evidence="1 2" key="1">
    <citation type="submission" date="2021-06" db="EMBL/GenBank/DDBJ databases">
        <title>Leclercia pneumoniae sp. nov.</title>
        <authorList>
            <person name="Hoenemann M."/>
            <person name="Viehweger A."/>
            <person name="Dietze N."/>
        </authorList>
    </citation>
    <scope>NUCLEOTIDE SEQUENCE [LARGE SCALE GENOMIC DNA]</scope>
    <source>
        <strain evidence="2">49125</strain>
    </source>
</reference>
<accession>A0ABX8JYR6</accession>
<sequence>MKKPASIFMTHAVILTDFDKAACIINKGIVERLCIQIKPYYCPTAEWITAFHQHYTNRCASFAITARGVCYLSLDQVNVDIHGLQAVMTHLALVVEQVNIQLGNESILSIVDLTDSGMEIREDISGLLDSISWS</sequence>
<organism evidence="1 2">
    <name type="scientific">Leclercia pneumoniae</name>
    <dbReference type="NCBI Taxonomy" id="2815358"/>
    <lineage>
        <taxon>Bacteria</taxon>
        <taxon>Pseudomonadati</taxon>
        <taxon>Pseudomonadota</taxon>
        <taxon>Gammaproteobacteria</taxon>
        <taxon>Enterobacterales</taxon>
        <taxon>Enterobacteriaceae</taxon>
        <taxon>Leclercia</taxon>
    </lineage>
</organism>
<keyword evidence="2" id="KW-1185">Reference proteome</keyword>
<gene>
    <name evidence="1" type="ORF">KQ929_09480</name>
</gene>
<proteinExistence type="predicted"/>
<dbReference type="Proteomes" id="UP000683497">
    <property type="component" value="Chromosome"/>
</dbReference>
<evidence type="ECO:0000313" key="2">
    <source>
        <dbReference type="Proteomes" id="UP000683497"/>
    </source>
</evidence>
<protein>
    <submittedName>
        <fullName evidence="1">Uncharacterized protein</fullName>
    </submittedName>
</protein>
<name>A0ABX8JYR6_9ENTR</name>